<reference evidence="1 2" key="1">
    <citation type="journal article" date="2017" name="Genome Announc.">
        <title>Complete Genome Sequence of Burkholderia stabilis FERMP-21014.</title>
        <authorList>
            <person name="Konishi K."/>
            <person name="Kumagai T."/>
            <person name="Sakasegawa S."/>
            <person name="Tamura T."/>
        </authorList>
    </citation>
    <scope>NUCLEOTIDE SEQUENCE [LARGE SCALE GENOMIC DNA]</scope>
    <source>
        <strain evidence="1 2">FERMP-21014</strain>
    </source>
</reference>
<name>A0A1Y1BUW7_9BURK</name>
<gene>
    <name evidence="1" type="ORF">BSFP_064840</name>
</gene>
<evidence type="ECO:0000313" key="2">
    <source>
        <dbReference type="Proteomes" id="UP000218432"/>
    </source>
</evidence>
<organism evidence="1 2">
    <name type="scientific">Burkholderia stabilis</name>
    <dbReference type="NCBI Taxonomy" id="95485"/>
    <lineage>
        <taxon>Bacteria</taxon>
        <taxon>Pseudomonadati</taxon>
        <taxon>Pseudomonadota</taxon>
        <taxon>Betaproteobacteria</taxon>
        <taxon>Burkholderiales</taxon>
        <taxon>Burkholderiaceae</taxon>
        <taxon>Burkholderia</taxon>
        <taxon>Burkholderia cepacia complex</taxon>
    </lineage>
</organism>
<dbReference type="InterPro" id="IPR036866">
    <property type="entry name" value="RibonucZ/Hydroxyglut_hydro"/>
</dbReference>
<dbReference type="AlphaFoldDB" id="A0A1Y1BUW7"/>
<sequence>MNPRRTRRDTLKRVADKRYLAGAAHIAFPGLGHLRRDGEQYDWVPVNYDTTPLR</sequence>
<dbReference type="Gene3D" id="3.60.15.10">
    <property type="entry name" value="Ribonuclease Z/Hydroxyacylglutathione hydrolase-like"/>
    <property type="match status" value="1"/>
</dbReference>
<evidence type="ECO:0000313" key="1">
    <source>
        <dbReference type="EMBL" id="BAX63611.1"/>
    </source>
</evidence>
<accession>A0A1Y1BUW7</accession>
<protein>
    <submittedName>
        <fullName evidence="1">Beta-lactamase</fullName>
    </submittedName>
</protein>
<dbReference type="EMBL" id="AP018113">
    <property type="protein sequence ID" value="BAX63611.1"/>
    <property type="molecule type" value="Genomic_DNA"/>
</dbReference>
<proteinExistence type="predicted"/>
<dbReference type="Proteomes" id="UP000218432">
    <property type="component" value="Chromosome 3"/>
</dbReference>